<dbReference type="Proteomes" id="UP001151760">
    <property type="component" value="Unassembled WGS sequence"/>
</dbReference>
<reference evidence="2" key="2">
    <citation type="submission" date="2022-01" db="EMBL/GenBank/DDBJ databases">
        <authorList>
            <person name="Yamashiro T."/>
            <person name="Shiraishi A."/>
            <person name="Satake H."/>
            <person name="Nakayama K."/>
        </authorList>
    </citation>
    <scope>NUCLEOTIDE SEQUENCE</scope>
</reference>
<keyword evidence="2" id="KW-0548">Nucleotidyltransferase</keyword>
<protein>
    <submittedName>
        <fullName evidence="2">RNA-directed DNA polymerase, eukaryota, reverse transcriptase zinc-binding domain protein</fullName>
    </submittedName>
</protein>
<comment type="caution">
    <text evidence="2">The sequence shown here is derived from an EMBL/GenBank/DDBJ whole genome shotgun (WGS) entry which is preliminary data.</text>
</comment>
<dbReference type="EMBL" id="BQNB010014681">
    <property type="protein sequence ID" value="GJT31142.1"/>
    <property type="molecule type" value="Genomic_DNA"/>
</dbReference>
<keyword evidence="2" id="KW-0695">RNA-directed DNA polymerase</keyword>
<sequence>MDTWCWTMGQNGEFSVKALKQMVNLKILGEEADMDETKWCKYIPNKVSVFMRRLKHGRLPIRALLDRHGMDLDTTLCPMCNEVVESLDHCFFSCSKAKLVWNKVFDWWSLDNFDGSSIADILNVDGNGFFPNSLKPVWQVVKNNKREETEIDYTGEKSTSQTHAKEGRHTRCQIWSIYTWQSVAHDGSGGVIEVVHRGESNYSSVISLNWQLGILELRMMLDFTQMCYILWGW</sequence>
<evidence type="ECO:0000259" key="1">
    <source>
        <dbReference type="Pfam" id="PF13966"/>
    </source>
</evidence>
<evidence type="ECO:0000313" key="2">
    <source>
        <dbReference type="EMBL" id="GJT31142.1"/>
    </source>
</evidence>
<accession>A0ABQ5CYC7</accession>
<proteinExistence type="predicted"/>
<dbReference type="Pfam" id="PF13966">
    <property type="entry name" value="zf-RVT"/>
    <property type="match status" value="1"/>
</dbReference>
<name>A0ABQ5CYC7_9ASTR</name>
<dbReference type="InterPro" id="IPR026960">
    <property type="entry name" value="RVT-Znf"/>
</dbReference>
<gene>
    <name evidence="2" type="ORF">Tco_0911417</name>
</gene>
<keyword evidence="3" id="KW-1185">Reference proteome</keyword>
<feature type="domain" description="Reverse transcriptase zinc-binding" evidence="1">
    <location>
        <begin position="30"/>
        <end position="101"/>
    </location>
</feature>
<keyword evidence="2" id="KW-0808">Transferase</keyword>
<reference evidence="2" key="1">
    <citation type="journal article" date="2022" name="Int. J. Mol. Sci.">
        <title>Draft Genome of Tanacetum Coccineum: Genomic Comparison of Closely Related Tanacetum-Family Plants.</title>
        <authorList>
            <person name="Yamashiro T."/>
            <person name="Shiraishi A."/>
            <person name="Nakayama K."/>
            <person name="Satake H."/>
        </authorList>
    </citation>
    <scope>NUCLEOTIDE SEQUENCE</scope>
</reference>
<organism evidence="2 3">
    <name type="scientific">Tanacetum coccineum</name>
    <dbReference type="NCBI Taxonomy" id="301880"/>
    <lineage>
        <taxon>Eukaryota</taxon>
        <taxon>Viridiplantae</taxon>
        <taxon>Streptophyta</taxon>
        <taxon>Embryophyta</taxon>
        <taxon>Tracheophyta</taxon>
        <taxon>Spermatophyta</taxon>
        <taxon>Magnoliopsida</taxon>
        <taxon>eudicotyledons</taxon>
        <taxon>Gunneridae</taxon>
        <taxon>Pentapetalae</taxon>
        <taxon>asterids</taxon>
        <taxon>campanulids</taxon>
        <taxon>Asterales</taxon>
        <taxon>Asteraceae</taxon>
        <taxon>Asteroideae</taxon>
        <taxon>Anthemideae</taxon>
        <taxon>Anthemidinae</taxon>
        <taxon>Tanacetum</taxon>
    </lineage>
</organism>
<dbReference type="GO" id="GO:0003964">
    <property type="term" value="F:RNA-directed DNA polymerase activity"/>
    <property type="evidence" value="ECO:0007669"/>
    <property type="project" value="UniProtKB-KW"/>
</dbReference>
<evidence type="ECO:0000313" key="3">
    <source>
        <dbReference type="Proteomes" id="UP001151760"/>
    </source>
</evidence>